<reference evidence="1" key="1">
    <citation type="submission" date="2014-09" db="EMBL/GenBank/DDBJ databases">
        <authorList>
            <person name="Magalhaes I.L.F."/>
            <person name="Oliveira U."/>
            <person name="Santos F.R."/>
            <person name="Vidigal T.H.D.A."/>
            <person name="Brescovit A.D."/>
            <person name="Santos A.J."/>
        </authorList>
    </citation>
    <scope>NUCLEOTIDE SEQUENCE</scope>
    <source>
        <tissue evidence="1">Shoot tissue taken approximately 20 cm above the soil surface</tissue>
    </source>
</reference>
<dbReference type="AlphaFoldDB" id="A0A0A9GSC9"/>
<evidence type="ECO:0000313" key="1">
    <source>
        <dbReference type="EMBL" id="JAE27362.1"/>
    </source>
</evidence>
<sequence length="45" mass="5132">MMGQFGVSYISDVVFGSCSHRGPRQSLLLLFLRNLSETWYVSVSY</sequence>
<name>A0A0A9GSC9_ARUDO</name>
<reference evidence="1" key="2">
    <citation type="journal article" date="2015" name="Data Brief">
        <title>Shoot transcriptome of the giant reed, Arundo donax.</title>
        <authorList>
            <person name="Barrero R.A."/>
            <person name="Guerrero F.D."/>
            <person name="Moolhuijzen P."/>
            <person name="Goolsby J.A."/>
            <person name="Tidwell J."/>
            <person name="Bellgard S.E."/>
            <person name="Bellgard M.I."/>
        </authorList>
    </citation>
    <scope>NUCLEOTIDE SEQUENCE</scope>
    <source>
        <tissue evidence="1">Shoot tissue taken approximately 20 cm above the soil surface</tissue>
    </source>
</reference>
<organism evidence="1">
    <name type="scientific">Arundo donax</name>
    <name type="common">Giant reed</name>
    <name type="synonym">Donax arundinaceus</name>
    <dbReference type="NCBI Taxonomy" id="35708"/>
    <lineage>
        <taxon>Eukaryota</taxon>
        <taxon>Viridiplantae</taxon>
        <taxon>Streptophyta</taxon>
        <taxon>Embryophyta</taxon>
        <taxon>Tracheophyta</taxon>
        <taxon>Spermatophyta</taxon>
        <taxon>Magnoliopsida</taxon>
        <taxon>Liliopsida</taxon>
        <taxon>Poales</taxon>
        <taxon>Poaceae</taxon>
        <taxon>PACMAD clade</taxon>
        <taxon>Arundinoideae</taxon>
        <taxon>Arundineae</taxon>
        <taxon>Arundo</taxon>
    </lineage>
</organism>
<dbReference type="EMBL" id="GBRH01170534">
    <property type="protein sequence ID" value="JAE27362.1"/>
    <property type="molecule type" value="Transcribed_RNA"/>
</dbReference>
<proteinExistence type="predicted"/>
<accession>A0A0A9GSC9</accession>
<protein>
    <submittedName>
        <fullName evidence="1">Uncharacterized protein</fullName>
    </submittedName>
</protein>